<evidence type="ECO:0000259" key="2">
    <source>
        <dbReference type="Pfam" id="PF12804"/>
    </source>
</evidence>
<reference evidence="3 4" key="1">
    <citation type="submission" date="2015-09" db="EMBL/GenBank/DDBJ databases">
        <authorList>
            <person name="Jackson K.R."/>
            <person name="Lunt B.L."/>
            <person name="Fisher J.N.B."/>
            <person name="Gardner A.V."/>
            <person name="Bailey M.E."/>
            <person name="Deus L.M."/>
            <person name="Earl A.S."/>
            <person name="Gibby P.D."/>
            <person name="Hartmann K.A."/>
            <person name="Liu J.E."/>
            <person name="Manci A.M."/>
            <person name="Nielsen D.A."/>
            <person name="Solomon M.B."/>
            <person name="Breakwell D.P."/>
            <person name="Burnett S.H."/>
            <person name="Grose J.H."/>
        </authorList>
    </citation>
    <scope>NUCLEOTIDE SEQUENCE [LARGE SCALE GENOMIC DNA]</scope>
    <source>
        <strain evidence="3 4">CECT 7799</strain>
    </source>
</reference>
<dbReference type="InterPro" id="IPR029044">
    <property type="entry name" value="Nucleotide-diphossugar_trans"/>
</dbReference>
<dbReference type="Pfam" id="PF12804">
    <property type="entry name" value="NTP_transf_3"/>
    <property type="match status" value="1"/>
</dbReference>
<accession>A0A0M7BEH6</accession>
<feature type="domain" description="MobA-like NTP transferase" evidence="2">
    <location>
        <begin position="8"/>
        <end position="162"/>
    </location>
</feature>
<dbReference type="Gene3D" id="3.90.550.10">
    <property type="entry name" value="Spore Coat Polysaccharide Biosynthesis Protein SpsA, Chain A"/>
    <property type="match status" value="1"/>
</dbReference>
<dbReference type="AlphaFoldDB" id="A0A0M7BEH6"/>
<evidence type="ECO:0000313" key="3">
    <source>
        <dbReference type="EMBL" id="CUH40801.1"/>
    </source>
</evidence>
<dbReference type="EMBL" id="CYPR01000231">
    <property type="protein sequence ID" value="CUH40801.1"/>
    <property type="molecule type" value="Genomic_DNA"/>
</dbReference>
<dbReference type="CDD" id="cd04182">
    <property type="entry name" value="GT_2_like_f"/>
    <property type="match status" value="1"/>
</dbReference>
<dbReference type="GO" id="GO:0016779">
    <property type="term" value="F:nucleotidyltransferase activity"/>
    <property type="evidence" value="ECO:0007669"/>
    <property type="project" value="UniProtKB-ARBA"/>
</dbReference>
<gene>
    <name evidence="3" type="primary">pucB</name>
    <name evidence="3" type="ORF">JSE7799_03538</name>
</gene>
<evidence type="ECO:0000256" key="1">
    <source>
        <dbReference type="ARBA" id="ARBA00022842"/>
    </source>
</evidence>
<dbReference type="PANTHER" id="PTHR43777">
    <property type="entry name" value="MOLYBDENUM COFACTOR CYTIDYLYLTRANSFERASE"/>
    <property type="match status" value="1"/>
</dbReference>
<protein>
    <submittedName>
        <fullName evidence="3">Purine catabolism protein PucB</fullName>
    </submittedName>
</protein>
<organism evidence="3 4">
    <name type="scientific">Jannaschia seosinensis</name>
    <dbReference type="NCBI Taxonomy" id="313367"/>
    <lineage>
        <taxon>Bacteria</taxon>
        <taxon>Pseudomonadati</taxon>
        <taxon>Pseudomonadota</taxon>
        <taxon>Alphaproteobacteria</taxon>
        <taxon>Rhodobacterales</taxon>
        <taxon>Roseobacteraceae</taxon>
        <taxon>Jannaschia</taxon>
    </lineage>
</organism>
<keyword evidence="4" id="KW-1185">Reference proteome</keyword>
<dbReference type="OrthoDB" id="9779263at2"/>
<dbReference type="InterPro" id="IPR025877">
    <property type="entry name" value="MobA-like_NTP_Trfase"/>
</dbReference>
<dbReference type="Proteomes" id="UP000049455">
    <property type="component" value="Unassembled WGS sequence"/>
</dbReference>
<sequence length="195" mass="21423">MRDLPAILILAAGDSRRMRGGDKLLEPVDGTPLILRAVRAATAASPEVIVALPPNSPRRCWLGDVSARIVEVPERAMSASIRRGVENCRANALMIHLADMPEIEAADLEALAQAWTETDTPILQATTEDGKRGQPVIFARSLFEDLFELEGDMGARPLIARHPVAHHVLPGQRATTDLDTPEDWAEWRRRTGRLS</sequence>
<keyword evidence="1" id="KW-0460">Magnesium</keyword>
<evidence type="ECO:0000313" key="4">
    <source>
        <dbReference type="Proteomes" id="UP000049455"/>
    </source>
</evidence>
<dbReference type="SUPFAM" id="SSF53448">
    <property type="entry name" value="Nucleotide-diphospho-sugar transferases"/>
    <property type="match status" value="1"/>
</dbReference>
<proteinExistence type="predicted"/>
<dbReference type="STRING" id="313367.JSE7799_03538"/>
<dbReference type="PANTHER" id="PTHR43777:SF1">
    <property type="entry name" value="MOLYBDENUM COFACTOR CYTIDYLYLTRANSFERASE"/>
    <property type="match status" value="1"/>
</dbReference>
<dbReference type="RefSeq" id="WP_055664797.1">
    <property type="nucleotide sequence ID" value="NZ_CYPR01000231.1"/>
</dbReference>
<name>A0A0M7BEH6_9RHOB</name>